<gene>
    <name evidence="3" type="ORF">DESAMIL20_615</name>
</gene>
<feature type="domain" description="UPF0261" evidence="2">
    <location>
        <begin position="179"/>
        <end position="396"/>
    </location>
</feature>
<dbReference type="Pfam" id="PF23189">
    <property type="entry name" value="UPF0261_C"/>
    <property type="match status" value="1"/>
</dbReference>
<reference evidence="3 4" key="1">
    <citation type="journal article" date="2017" name="Front. Microbiol.">
        <title>Genome Sequence of Desulfurella amilsii Strain TR1 and Comparative Genomics of Desulfurellaceae Family.</title>
        <authorList>
            <person name="Florentino A.P."/>
            <person name="Stams A.J."/>
            <person name="Sanchez-Andrea I."/>
        </authorList>
    </citation>
    <scope>NUCLEOTIDE SEQUENCE [LARGE SCALE GENOMIC DNA]</scope>
    <source>
        <strain evidence="3 4">TR1</strain>
    </source>
</reference>
<dbReference type="InterPro" id="IPR056778">
    <property type="entry name" value="UPF0261_C"/>
</dbReference>
<protein>
    <submittedName>
        <fullName evidence="3">Transcriptional regulator</fullName>
    </submittedName>
</protein>
<evidence type="ECO:0000259" key="2">
    <source>
        <dbReference type="Pfam" id="PF23189"/>
    </source>
</evidence>
<dbReference type="CDD" id="cd15488">
    <property type="entry name" value="Tm-1-like"/>
    <property type="match status" value="1"/>
</dbReference>
<dbReference type="OrthoDB" id="9776369at2"/>
<dbReference type="AlphaFoldDB" id="A0A1X4XYF4"/>
<comment type="caution">
    <text evidence="3">The sequence shown here is derived from an EMBL/GenBank/DDBJ whole genome shotgun (WGS) entry which is preliminary data.</text>
</comment>
<evidence type="ECO:0000313" key="4">
    <source>
        <dbReference type="Proteomes" id="UP000194141"/>
    </source>
</evidence>
<accession>A0A1X4XYF4</accession>
<dbReference type="PANTHER" id="PTHR31862">
    <property type="entry name" value="UPF0261 DOMAIN PROTEIN (AFU_ORTHOLOGUE AFUA_1G10120)"/>
    <property type="match status" value="1"/>
</dbReference>
<dbReference type="Proteomes" id="UP000194141">
    <property type="component" value="Unassembled WGS sequence"/>
</dbReference>
<evidence type="ECO:0000313" key="3">
    <source>
        <dbReference type="EMBL" id="OSS42567.1"/>
    </source>
</evidence>
<dbReference type="PIRSF" id="PIRSF033271">
    <property type="entry name" value="UCP033271"/>
    <property type="match status" value="1"/>
</dbReference>
<proteinExistence type="predicted"/>
<dbReference type="InterPro" id="IPR008322">
    <property type="entry name" value="UPF0261"/>
</dbReference>
<dbReference type="RefSeq" id="WP_086033355.1">
    <property type="nucleotide sequence ID" value="NZ_MDSU01000013.1"/>
</dbReference>
<dbReference type="EMBL" id="MDSU01000013">
    <property type="protein sequence ID" value="OSS42567.1"/>
    <property type="molecule type" value="Genomic_DNA"/>
</dbReference>
<dbReference type="InterPro" id="IPR051353">
    <property type="entry name" value="Tobamovirus_resist_UPF0261"/>
</dbReference>
<sequence>MGVYIIGTCDTKYKELLFVKEILEKSDIDVKLIDVSTKSHQNKADISNGKIETYSPQKEKIIDITDRGKAIALMSDALENFIIKQQDLSGVIGLGGSGGTSLVSKGMRALPIGIPKILVSTVASGNISHYIGASDIFMLYSVTDIAGINRISSVVLSNAAKAMVGMVEKKYEVKAENQKIAIGLTMFGVTTPCVDTVRKRLENNYDCLVFHATGSGGQSMEKLVESGMFGGIIDITTTEICDLFMGGVMSATEDRLGAVIRTKIPYVGSVGAMDMVNFGPINTVPEKYKDRNLYIHNPQVTLMRTTVSENAEMGKWIANKLNQCEGYVRFLLPLKGVSMLDNKDYPFYDPEADKALFESIEKTLIQTDKRKLIKLDLHINDVEFANALVEHFLEIMKYGGL</sequence>
<evidence type="ECO:0000259" key="1">
    <source>
        <dbReference type="Pfam" id="PF06792"/>
    </source>
</evidence>
<dbReference type="Pfam" id="PF06792">
    <property type="entry name" value="UPF0261"/>
    <property type="match status" value="1"/>
</dbReference>
<dbReference type="Gene3D" id="3.40.50.12030">
    <property type="entry name" value="Uncharacterised protein family UPF0261, NC domain"/>
    <property type="match status" value="1"/>
</dbReference>
<feature type="domain" description="UPF0261" evidence="1">
    <location>
        <begin position="3"/>
        <end position="170"/>
    </location>
</feature>
<dbReference type="PANTHER" id="PTHR31862:SF1">
    <property type="entry name" value="UPF0261 DOMAIN PROTEIN (AFU_ORTHOLOGUE AFUA_1G10120)"/>
    <property type="match status" value="1"/>
</dbReference>
<dbReference type="STRING" id="1562698.DESAMIL20_615"/>
<dbReference type="NCBIfam" id="NF002674">
    <property type="entry name" value="PRK02399.1-2"/>
    <property type="match status" value="1"/>
</dbReference>
<organism evidence="3 4">
    <name type="scientific">Desulfurella amilsii</name>
    <dbReference type="NCBI Taxonomy" id="1562698"/>
    <lineage>
        <taxon>Bacteria</taxon>
        <taxon>Pseudomonadati</taxon>
        <taxon>Campylobacterota</taxon>
        <taxon>Desulfurellia</taxon>
        <taxon>Desulfurellales</taxon>
        <taxon>Desulfurellaceae</taxon>
        <taxon>Desulfurella</taxon>
    </lineage>
</organism>
<dbReference type="Gene3D" id="3.40.50.12020">
    <property type="entry name" value="Uncharacterised protein family UPF0261, NN domain"/>
    <property type="match status" value="1"/>
</dbReference>
<dbReference type="InterPro" id="IPR044122">
    <property type="entry name" value="UPF0261_N"/>
</dbReference>
<dbReference type="NCBIfam" id="NF002673">
    <property type="entry name" value="PRK02399.1-1"/>
    <property type="match status" value="1"/>
</dbReference>
<keyword evidence="4" id="KW-1185">Reference proteome</keyword>
<name>A0A1X4XYF4_9BACT</name>